<proteinExistence type="predicted"/>
<organism evidence="1">
    <name type="scientific">marine metagenome</name>
    <dbReference type="NCBI Taxonomy" id="408172"/>
    <lineage>
        <taxon>unclassified sequences</taxon>
        <taxon>metagenomes</taxon>
        <taxon>ecological metagenomes</taxon>
    </lineage>
</organism>
<name>A0A381Q5Z1_9ZZZZ</name>
<protein>
    <submittedName>
        <fullName evidence="1">Uncharacterized protein</fullName>
    </submittedName>
</protein>
<accession>A0A381Q5Z1</accession>
<gene>
    <name evidence="1" type="ORF">METZ01_LOCUS27138</name>
</gene>
<evidence type="ECO:0000313" key="1">
    <source>
        <dbReference type="EMBL" id="SUZ74284.1"/>
    </source>
</evidence>
<dbReference type="AlphaFoldDB" id="A0A381Q5Z1"/>
<sequence length="29" mass="3153">MEATSKGHEKLPQGNIEPIQDDSIACKLV</sequence>
<dbReference type="EMBL" id="UINC01001205">
    <property type="protein sequence ID" value="SUZ74284.1"/>
    <property type="molecule type" value="Genomic_DNA"/>
</dbReference>
<reference evidence="1" key="1">
    <citation type="submission" date="2018-05" db="EMBL/GenBank/DDBJ databases">
        <authorList>
            <person name="Lanie J.A."/>
            <person name="Ng W.-L."/>
            <person name="Kazmierczak K.M."/>
            <person name="Andrzejewski T.M."/>
            <person name="Davidsen T.M."/>
            <person name="Wayne K.J."/>
            <person name="Tettelin H."/>
            <person name="Glass J.I."/>
            <person name="Rusch D."/>
            <person name="Podicherti R."/>
            <person name="Tsui H.-C.T."/>
            <person name="Winkler M.E."/>
        </authorList>
    </citation>
    <scope>NUCLEOTIDE SEQUENCE</scope>
</reference>